<dbReference type="EMBL" id="CP108090">
    <property type="protein sequence ID" value="WUQ12881.1"/>
    <property type="molecule type" value="Genomic_DNA"/>
</dbReference>
<sequence length="322" mass="35432">MPALPPPGRPVFEPADRIPSLAALRTAVRSKDWDAITAGFAVLSDEDDRALACRTIAETAGTEFFLRETVNRLPDDPLARTLLADRLIQTGWAIRSGHRAQHVSRQQFSEFHAYLRRAELLLIDVCAEHPEYALAWYLRVITSRGLQLGLGETRRRYDRLAEHHPHHFSGQSQLLQQICPKWGGSWEAVHAFAQECVESAPAGGPSGALTAVAQMEQYLEVSEKEGTRAAETYLRAPDNHARLRDAAARSVLHPAFRADAHHAVNAHSAFAAAHSAAGRPADAAPHFRALGDHACTFPFGYIGTGDHETEFVRHRKTALAKG</sequence>
<gene>
    <name evidence="1" type="ORF">OG517_16390</name>
</gene>
<evidence type="ECO:0000313" key="2">
    <source>
        <dbReference type="Proteomes" id="UP001432039"/>
    </source>
</evidence>
<dbReference type="RefSeq" id="WP_328962034.1">
    <property type="nucleotide sequence ID" value="NZ_CP108090.1"/>
</dbReference>
<name>A0ABZ1TCS4_STRVG</name>
<evidence type="ECO:0008006" key="3">
    <source>
        <dbReference type="Google" id="ProtNLM"/>
    </source>
</evidence>
<organism evidence="1 2">
    <name type="scientific">Streptomyces virginiae</name>
    <name type="common">Streptomyces cinnamonensis</name>
    <dbReference type="NCBI Taxonomy" id="1961"/>
    <lineage>
        <taxon>Bacteria</taxon>
        <taxon>Bacillati</taxon>
        <taxon>Actinomycetota</taxon>
        <taxon>Actinomycetes</taxon>
        <taxon>Kitasatosporales</taxon>
        <taxon>Streptomycetaceae</taxon>
        <taxon>Streptomyces</taxon>
    </lineage>
</organism>
<dbReference type="Proteomes" id="UP001432039">
    <property type="component" value="Chromosome"/>
</dbReference>
<evidence type="ECO:0000313" key="1">
    <source>
        <dbReference type="EMBL" id="WUQ12881.1"/>
    </source>
</evidence>
<accession>A0ABZ1TCS4</accession>
<reference evidence="1" key="1">
    <citation type="submission" date="2022-10" db="EMBL/GenBank/DDBJ databases">
        <title>The complete genomes of actinobacterial strains from the NBC collection.</title>
        <authorList>
            <person name="Joergensen T.S."/>
            <person name="Alvarez Arevalo M."/>
            <person name="Sterndorff E.B."/>
            <person name="Faurdal D."/>
            <person name="Vuksanovic O."/>
            <person name="Mourched A.-S."/>
            <person name="Charusanti P."/>
            <person name="Shaw S."/>
            <person name="Blin K."/>
            <person name="Weber T."/>
        </authorList>
    </citation>
    <scope>NUCLEOTIDE SEQUENCE</scope>
    <source>
        <strain evidence="1">NBC_00248</strain>
    </source>
</reference>
<keyword evidence="2" id="KW-1185">Reference proteome</keyword>
<protein>
    <recommendedName>
        <fullName evidence="3">DUF4034 domain-containing protein</fullName>
    </recommendedName>
</protein>
<proteinExistence type="predicted"/>